<accession>A0AAI9Z3F4</accession>
<name>A0AAI9Z3F4_9PEZI</name>
<keyword evidence="3" id="KW-1185">Reference proteome</keyword>
<evidence type="ECO:0000313" key="2">
    <source>
        <dbReference type="EMBL" id="KAK1532799.1"/>
    </source>
</evidence>
<sequence length="234" mass="25822">MLIKSDPGGAAVNGSLFVTFLITFLLITFSVPASKSFIRLTGVLALASLTYALQLASFRRWDGSWEPDARTESIAGFAPSSASPAARTYESLMLLWKLRRIGTRWQVRNVPGLQQRSPHPPESRVAFILKRSLKILVAYQVLSLMTQAPPPDPNFVGRDKQALAFQGLVRLSQADITFRIIGTLSFWACTALINLLMFEIACLGFVVVFLCKVEDCPPLYGDFSSASTIRGFWG</sequence>
<keyword evidence="2" id="KW-0503">Monooxygenase</keyword>
<gene>
    <name evidence="2" type="ORF">CCOS01_04782</name>
</gene>
<dbReference type="RefSeq" id="XP_060316921.1">
    <property type="nucleotide sequence ID" value="XM_060452963.1"/>
</dbReference>
<reference evidence="2 3" key="1">
    <citation type="submission" date="2016-10" db="EMBL/GenBank/DDBJ databases">
        <title>The genome sequence of Colletotrichum fioriniae PJ7.</title>
        <authorList>
            <person name="Baroncelli R."/>
        </authorList>
    </citation>
    <scope>NUCLEOTIDE SEQUENCE [LARGE SCALE GENOMIC DNA]</scope>
    <source>
        <strain evidence="2 3">IMI 309622</strain>
    </source>
</reference>
<dbReference type="AlphaFoldDB" id="A0AAI9Z3F4"/>
<keyword evidence="1" id="KW-0472">Membrane</keyword>
<feature type="transmembrane region" description="Helical" evidence="1">
    <location>
        <begin position="37"/>
        <end position="56"/>
    </location>
</feature>
<evidence type="ECO:0000313" key="3">
    <source>
        <dbReference type="Proteomes" id="UP001240678"/>
    </source>
</evidence>
<feature type="transmembrane region" description="Helical" evidence="1">
    <location>
        <begin position="186"/>
        <end position="210"/>
    </location>
</feature>
<comment type="caution">
    <text evidence="2">The sequence shown here is derived from an EMBL/GenBank/DDBJ whole genome shotgun (WGS) entry which is preliminary data.</text>
</comment>
<protein>
    <submittedName>
        <fullName evidence="2">Cytochrome P450 monooxygenase</fullName>
    </submittedName>
</protein>
<keyword evidence="1" id="KW-1133">Transmembrane helix</keyword>
<proteinExistence type="predicted"/>
<evidence type="ECO:0000256" key="1">
    <source>
        <dbReference type="SAM" id="Phobius"/>
    </source>
</evidence>
<dbReference type="GO" id="GO:0004497">
    <property type="term" value="F:monooxygenase activity"/>
    <property type="evidence" value="ECO:0007669"/>
    <property type="project" value="UniProtKB-KW"/>
</dbReference>
<keyword evidence="2" id="KW-0560">Oxidoreductase</keyword>
<keyword evidence="1" id="KW-0812">Transmembrane</keyword>
<dbReference type="EMBL" id="MOOE01000004">
    <property type="protein sequence ID" value="KAK1532799.1"/>
    <property type="molecule type" value="Genomic_DNA"/>
</dbReference>
<dbReference type="GeneID" id="85336510"/>
<feature type="transmembrane region" description="Helical" evidence="1">
    <location>
        <begin position="12"/>
        <end position="31"/>
    </location>
</feature>
<organism evidence="2 3">
    <name type="scientific">Colletotrichum costaricense</name>
    <dbReference type="NCBI Taxonomy" id="1209916"/>
    <lineage>
        <taxon>Eukaryota</taxon>
        <taxon>Fungi</taxon>
        <taxon>Dikarya</taxon>
        <taxon>Ascomycota</taxon>
        <taxon>Pezizomycotina</taxon>
        <taxon>Sordariomycetes</taxon>
        <taxon>Hypocreomycetidae</taxon>
        <taxon>Glomerellales</taxon>
        <taxon>Glomerellaceae</taxon>
        <taxon>Colletotrichum</taxon>
        <taxon>Colletotrichum acutatum species complex</taxon>
    </lineage>
</organism>
<dbReference type="Proteomes" id="UP001240678">
    <property type="component" value="Unassembled WGS sequence"/>
</dbReference>